<keyword evidence="5" id="KW-1185">Reference proteome</keyword>
<feature type="transmembrane region" description="Helical" evidence="2">
    <location>
        <begin position="235"/>
        <end position="257"/>
    </location>
</feature>
<feature type="region of interest" description="Disordered" evidence="1">
    <location>
        <begin position="262"/>
        <end position="300"/>
    </location>
</feature>
<keyword evidence="2" id="KW-1133">Transmembrane helix</keyword>
<protein>
    <recommendedName>
        <fullName evidence="3">Fibronectin type-III domain-containing protein</fullName>
    </recommendedName>
</protein>
<dbReference type="CDD" id="cd00063">
    <property type="entry name" value="FN3"/>
    <property type="match status" value="1"/>
</dbReference>
<accession>A0A4C1YXQ9</accession>
<dbReference type="SUPFAM" id="SSF49265">
    <property type="entry name" value="Fibronectin type III"/>
    <property type="match status" value="1"/>
</dbReference>
<dbReference type="OrthoDB" id="10006996at2759"/>
<dbReference type="AlphaFoldDB" id="A0A4C1YXQ9"/>
<feature type="compositionally biased region" description="Basic and acidic residues" evidence="1">
    <location>
        <begin position="276"/>
        <end position="291"/>
    </location>
</feature>
<evidence type="ECO:0000313" key="5">
    <source>
        <dbReference type="Proteomes" id="UP000299102"/>
    </source>
</evidence>
<evidence type="ECO:0000256" key="1">
    <source>
        <dbReference type="SAM" id="MobiDB-lite"/>
    </source>
</evidence>
<name>A0A4C1YXQ9_EUMVA</name>
<proteinExistence type="predicted"/>
<keyword evidence="2" id="KW-0812">Transmembrane</keyword>
<dbReference type="PROSITE" id="PS50853">
    <property type="entry name" value="FN3"/>
    <property type="match status" value="1"/>
</dbReference>
<evidence type="ECO:0000256" key="2">
    <source>
        <dbReference type="SAM" id="Phobius"/>
    </source>
</evidence>
<reference evidence="4 5" key="1">
    <citation type="journal article" date="2019" name="Commun. Biol.">
        <title>The bagworm genome reveals a unique fibroin gene that provides high tensile strength.</title>
        <authorList>
            <person name="Kono N."/>
            <person name="Nakamura H."/>
            <person name="Ohtoshi R."/>
            <person name="Tomita M."/>
            <person name="Numata K."/>
            <person name="Arakawa K."/>
        </authorList>
    </citation>
    <scope>NUCLEOTIDE SEQUENCE [LARGE SCALE GENOMIC DNA]</scope>
</reference>
<dbReference type="InterPro" id="IPR036116">
    <property type="entry name" value="FN3_sf"/>
</dbReference>
<evidence type="ECO:0000313" key="4">
    <source>
        <dbReference type="EMBL" id="GBP79702.1"/>
    </source>
</evidence>
<dbReference type="InterPro" id="IPR013783">
    <property type="entry name" value="Ig-like_fold"/>
</dbReference>
<dbReference type="PANTHER" id="PTHR23278:SF25">
    <property type="entry name" value="GH14967P"/>
    <property type="match status" value="1"/>
</dbReference>
<comment type="caution">
    <text evidence="4">The sequence shown here is derived from an EMBL/GenBank/DDBJ whole genome shotgun (WGS) entry which is preliminary data.</text>
</comment>
<organism evidence="4 5">
    <name type="scientific">Eumeta variegata</name>
    <name type="common">Bagworm moth</name>
    <name type="synonym">Eumeta japonica</name>
    <dbReference type="NCBI Taxonomy" id="151549"/>
    <lineage>
        <taxon>Eukaryota</taxon>
        <taxon>Metazoa</taxon>
        <taxon>Ecdysozoa</taxon>
        <taxon>Arthropoda</taxon>
        <taxon>Hexapoda</taxon>
        <taxon>Insecta</taxon>
        <taxon>Pterygota</taxon>
        <taxon>Neoptera</taxon>
        <taxon>Endopterygota</taxon>
        <taxon>Lepidoptera</taxon>
        <taxon>Glossata</taxon>
        <taxon>Ditrysia</taxon>
        <taxon>Tineoidea</taxon>
        <taxon>Psychidae</taxon>
        <taxon>Oiketicinae</taxon>
        <taxon>Eumeta</taxon>
    </lineage>
</organism>
<dbReference type="EMBL" id="BGZK01001425">
    <property type="protein sequence ID" value="GBP79702.1"/>
    <property type="molecule type" value="Genomic_DNA"/>
</dbReference>
<keyword evidence="2" id="KW-0472">Membrane</keyword>
<dbReference type="Proteomes" id="UP000299102">
    <property type="component" value="Unassembled WGS sequence"/>
</dbReference>
<dbReference type="InterPro" id="IPR036179">
    <property type="entry name" value="Ig-like_dom_sf"/>
</dbReference>
<feature type="domain" description="Fibronectin type-III" evidence="3">
    <location>
        <begin position="120"/>
        <end position="213"/>
    </location>
</feature>
<gene>
    <name evidence="4" type="ORF">EVAR_55838_1</name>
</gene>
<dbReference type="Gene3D" id="2.60.40.10">
    <property type="entry name" value="Immunoglobulins"/>
    <property type="match status" value="1"/>
</dbReference>
<dbReference type="PANTHER" id="PTHR23278">
    <property type="entry name" value="SIDESTEP PROTEIN"/>
    <property type="match status" value="1"/>
</dbReference>
<dbReference type="InterPro" id="IPR003961">
    <property type="entry name" value="FN3_dom"/>
</dbReference>
<evidence type="ECO:0000259" key="3">
    <source>
        <dbReference type="PROSITE" id="PS50853"/>
    </source>
</evidence>
<sequence length="486" mass="51868">MQADAPSINCIGIGASVTKLGCNKEFRWTFNNTANTNDVSEAYVSRTGTSSTVTYTPHTEMDYGTLLCWAHNRIGKQRVPCVYHIIAAACLGTLAAQTKSRHIPRLPVLKFELVRCPAGRPDQVHNCTVVNASLTSFGVRCTEGFNGGMPQSFLLEVREIVSQEVVANVSSAVPRFTAVGLAPGKTYAAAVLAYNAKGRGDPFPLRASTLRPPEKHHVHDKSLDLPRTAFQMSGAMSAAVGGGGALMVLLVLFAVAVRQRCARRKPRAPPQPASPDKLRDKEDSESDDRNPDIIPSDTDQMQMDYFRQQQVSTISPPGGRGRGLPAYCALRTAPPTHAHQPLLDQLLPPMDTYNPSGITSALPTSWKGIGYLLGNELIKGACEVMEGNTEIATTADMAPTVDIKDLKIDSMSTRAKLSNPNSGIPPPARFASGSCTLPRVSGAGAVAGADASRCGIPLQHLRTLPRPLPAPAPCAAPRALPRDTPL</sequence>
<dbReference type="STRING" id="151549.A0A4C1YXQ9"/>
<dbReference type="SUPFAM" id="SSF48726">
    <property type="entry name" value="Immunoglobulin"/>
    <property type="match status" value="1"/>
</dbReference>